<dbReference type="KEGG" id="mvz:myaer102_27830"/>
<name>A0A3G9JQM0_MICVR</name>
<evidence type="ECO:0000313" key="2">
    <source>
        <dbReference type="Proteomes" id="UP000278152"/>
    </source>
</evidence>
<dbReference type="EMBL" id="AP019314">
    <property type="protein sequence ID" value="BBH40231.1"/>
    <property type="molecule type" value="Genomic_DNA"/>
</dbReference>
<sequence length="150" mass="17419">MAKKESCDWIMRVDLHLPTPDEMLDEMLEIAAAIAWVNYRVEGPGCLWLMVNSCCEPKFMYLPDIKLRRIAERAHPEVDIYDPINELLLLVSPNWEIFSGELVGDNETHFYYRINVKKRVGKSCEDCWEVWGEKLGEVGREGMVKVVEDV</sequence>
<gene>
    <name evidence="1" type="ORF">myaer102_27830</name>
</gene>
<protein>
    <submittedName>
        <fullName evidence="1">Uncharacterized protein</fullName>
    </submittedName>
</protein>
<reference evidence="1 2" key="1">
    <citation type="submission" date="2018-11" db="EMBL/GenBank/DDBJ databases">
        <title>Complete genome sequence of Microcystis aeruginosa NIES-102.</title>
        <authorList>
            <person name="Yamaguchi H."/>
            <person name="Suzuki S."/>
            <person name="Kawachi M."/>
        </authorList>
    </citation>
    <scope>NUCLEOTIDE SEQUENCE [LARGE SCALE GENOMIC DNA]</scope>
    <source>
        <strain evidence="1 2">NIES-102</strain>
    </source>
</reference>
<dbReference type="Proteomes" id="UP000278152">
    <property type="component" value="Chromosome"/>
</dbReference>
<evidence type="ECO:0000313" key="1">
    <source>
        <dbReference type="EMBL" id="BBH40231.1"/>
    </source>
</evidence>
<organism evidence="1 2">
    <name type="scientific">Microcystis viridis NIES-102</name>
    <dbReference type="NCBI Taxonomy" id="213615"/>
    <lineage>
        <taxon>Bacteria</taxon>
        <taxon>Bacillati</taxon>
        <taxon>Cyanobacteriota</taxon>
        <taxon>Cyanophyceae</taxon>
        <taxon>Oscillatoriophycideae</taxon>
        <taxon>Chroococcales</taxon>
        <taxon>Microcystaceae</taxon>
        <taxon>Microcystis</taxon>
    </lineage>
</organism>
<accession>A0A3G9JQM0</accession>
<dbReference type="RefSeq" id="WP_002796283.1">
    <property type="nucleotide sequence ID" value="NZ_AP019314.1"/>
</dbReference>
<proteinExistence type="predicted"/>
<dbReference type="AlphaFoldDB" id="A0A3G9JQM0"/>